<dbReference type="GO" id="GO:0016709">
    <property type="term" value="F:oxidoreductase activity, acting on paired donors, with incorporation or reduction of molecular oxygen, NAD(P)H as one donor, and incorporation of one atom of oxygen"/>
    <property type="evidence" value="ECO:0007669"/>
    <property type="project" value="UniProtKB-ARBA"/>
</dbReference>
<dbReference type="OrthoDB" id="8670884at2"/>
<dbReference type="GO" id="GO:0071949">
    <property type="term" value="F:FAD binding"/>
    <property type="evidence" value="ECO:0007669"/>
    <property type="project" value="InterPro"/>
</dbReference>
<keyword evidence="6" id="KW-1185">Reference proteome</keyword>
<evidence type="ECO:0000313" key="6">
    <source>
        <dbReference type="Proteomes" id="UP000295680"/>
    </source>
</evidence>
<comment type="caution">
    <text evidence="5">The sequence shown here is derived from an EMBL/GenBank/DDBJ whole genome shotgun (WGS) entry which is preliminary data.</text>
</comment>
<evidence type="ECO:0000259" key="4">
    <source>
        <dbReference type="Pfam" id="PF01494"/>
    </source>
</evidence>
<organism evidence="5 6">
    <name type="scientific">Actinocrispum wychmicini</name>
    <dbReference type="NCBI Taxonomy" id="1213861"/>
    <lineage>
        <taxon>Bacteria</taxon>
        <taxon>Bacillati</taxon>
        <taxon>Actinomycetota</taxon>
        <taxon>Actinomycetes</taxon>
        <taxon>Pseudonocardiales</taxon>
        <taxon>Pseudonocardiaceae</taxon>
        <taxon>Actinocrispum</taxon>
    </lineage>
</organism>
<evidence type="ECO:0000256" key="2">
    <source>
        <dbReference type="ARBA" id="ARBA00022630"/>
    </source>
</evidence>
<dbReference type="PANTHER" id="PTHR43004">
    <property type="entry name" value="TRK SYSTEM POTASSIUM UPTAKE PROTEIN"/>
    <property type="match status" value="1"/>
</dbReference>
<dbReference type="SUPFAM" id="SSF51905">
    <property type="entry name" value="FAD/NAD(P)-binding domain"/>
    <property type="match status" value="1"/>
</dbReference>
<evidence type="ECO:0000313" key="5">
    <source>
        <dbReference type="EMBL" id="TCO62036.1"/>
    </source>
</evidence>
<gene>
    <name evidence="5" type="ORF">EV192_102173</name>
</gene>
<dbReference type="Gene3D" id="3.50.50.60">
    <property type="entry name" value="FAD/NAD(P)-binding domain"/>
    <property type="match status" value="2"/>
</dbReference>
<evidence type="ECO:0000256" key="3">
    <source>
        <dbReference type="ARBA" id="ARBA00022827"/>
    </source>
</evidence>
<keyword evidence="5" id="KW-0560">Oxidoreductase</keyword>
<dbReference type="Pfam" id="PF21274">
    <property type="entry name" value="Rng_hyd_C"/>
    <property type="match status" value="1"/>
</dbReference>
<dbReference type="Gene3D" id="3.30.70.2450">
    <property type="match status" value="1"/>
</dbReference>
<keyword evidence="3" id="KW-0274">FAD</keyword>
<name>A0A4R2JXG3_9PSEU</name>
<dbReference type="InterPro" id="IPR050641">
    <property type="entry name" value="RIFMO-like"/>
</dbReference>
<dbReference type="InterPro" id="IPR002938">
    <property type="entry name" value="FAD-bd"/>
</dbReference>
<dbReference type="RefSeq" id="WP_132113510.1">
    <property type="nucleotide sequence ID" value="NZ_SLWS01000002.1"/>
</dbReference>
<dbReference type="PANTHER" id="PTHR43004:SF19">
    <property type="entry name" value="BINDING MONOOXYGENASE, PUTATIVE (JCVI)-RELATED"/>
    <property type="match status" value="1"/>
</dbReference>
<proteinExistence type="predicted"/>
<dbReference type="AlphaFoldDB" id="A0A4R2JXG3"/>
<dbReference type="InterPro" id="IPR036188">
    <property type="entry name" value="FAD/NAD-bd_sf"/>
</dbReference>
<keyword evidence="5" id="KW-0503">Monooxygenase</keyword>
<dbReference type="Pfam" id="PF01494">
    <property type="entry name" value="FAD_binding_3"/>
    <property type="match status" value="1"/>
</dbReference>
<feature type="domain" description="FAD-binding" evidence="4">
    <location>
        <begin position="2"/>
        <end position="329"/>
    </location>
</feature>
<dbReference type="EMBL" id="SLWS01000002">
    <property type="protein sequence ID" value="TCO62036.1"/>
    <property type="molecule type" value="Genomic_DNA"/>
</dbReference>
<dbReference type="PRINTS" id="PR00420">
    <property type="entry name" value="RNGMNOXGNASE"/>
</dbReference>
<protein>
    <submittedName>
        <fullName evidence="5">3-(3-hydroxy-phenyl)propionate hydroxylase/monooxygenase</fullName>
    </submittedName>
</protein>
<dbReference type="Proteomes" id="UP000295680">
    <property type="component" value="Unassembled WGS sequence"/>
</dbReference>
<reference evidence="5 6" key="1">
    <citation type="submission" date="2019-03" db="EMBL/GenBank/DDBJ databases">
        <title>Genomic Encyclopedia of Type Strains, Phase IV (KMG-IV): sequencing the most valuable type-strain genomes for metagenomic binning, comparative biology and taxonomic classification.</title>
        <authorList>
            <person name="Goeker M."/>
        </authorList>
    </citation>
    <scope>NUCLEOTIDE SEQUENCE [LARGE SCALE GENOMIC DNA]</scope>
    <source>
        <strain evidence="5 6">DSM 45934</strain>
    </source>
</reference>
<accession>A0A4R2JXG3</accession>
<dbReference type="Gene3D" id="3.40.30.120">
    <property type="match status" value="1"/>
</dbReference>
<comment type="cofactor">
    <cofactor evidence="1">
        <name>FAD</name>
        <dbReference type="ChEBI" id="CHEBI:57692"/>
    </cofactor>
</comment>
<keyword evidence="2" id="KW-0285">Flavoprotein</keyword>
<sequence>MDTDVVVVGGGPVGLMLAYELALRDVRTVVLERRPERSPHSRAWGLHARTAETLDRRGLLEPLLRPGVTWPKMPFAGMWPLLDLSVLDSDHPYLVNVPQTALEGLLEQRATDAGAEIRRGVTATGLTQHADSVEVETTAGTVRAAYAVGCDGGRSAVRAMADIAFPGTDATVAAMLCDCTIPDVTAERRGITRTAAGTVNVNIRPGGKARIVVTEFGRAHTDREAPVEVEEFTAAVRRVLGRDIPFVDPLWLNRFADTTRLAEQYLSGRVVLAGDAAHVHFPYGGLGLNLGLQDAVNLGWKLAVQVRSGGPASLLESYHAERYPQAAWVLAYSRAQLALFKPDDDVSALRELFAGLLSLDELNIELARLVTGVATRYDFGGDHPLTGTFATDRTVGTGLGDVRLVEALRDGWSVLIDRTGGSVAAAAKPWADVVTTVIAADPGVPGDSILVRPDGYIAWASADGTATGLPQALAIWFGEQPAVVQAAAGAVR</sequence>
<evidence type="ECO:0000256" key="1">
    <source>
        <dbReference type="ARBA" id="ARBA00001974"/>
    </source>
</evidence>